<dbReference type="GO" id="GO:0016226">
    <property type="term" value="P:iron-sulfur cluster assembly"/>
    <property type="evidence" value="ECO:0007669"/>
    <property type="project" value="InterPro"/>
</dbReference>
<comment type="similarity">
    <text evidence="1">Belongs to the iron-sulfur cluster assembly SufBD family.</text>
</comment>
<dbReference type="InterPro" id="IPR037284">
    <property type="entry name" value="SUF_FeS_clus_asmbl_SufBD_sf"/>
</dbReference>
<evidence type="ECO:0000313" key="4">
    <source>
        <dbReference type="EMBL" id="SHM66755.1"/>
    </source>
</evidence>
<proteinExistence type="inferred from homology"/>
<organism evidence="4 5">
    <name type="scientific">Flavobacterium xanthum</name>
    <dbReference type="NCBI Taxonomy" id="69322"/>
    <lineage>
        <taxon>Bacteria</taxon>
        <taxon>Pseudomonadati</taxon>
        <taxon>Bacteroidota</taxon>
        <taxon>Flavobacteriia</taxon>
        <taxon>Flavobacteriales</taxon>
        <taxon>Flavobacteriaceae</taxon>
        <taxon>Flavobacterium</taxon>
    </lineage>
</organism>
<feature type="domain" description="SUF system FeS cluster assembly SufBD core" evidence="2">
    <location>
        <begin position="219"/>
        <end position="460"/>
    </location>
</feature>
<reference evidence="5" key="1">
    <citation type="submission" date="2016-11" db="EMBL/GenBank/DDBJ databases">
        <authorList>
            <person name="Varghese N."/>
            <person name="Submissions S."/>
        </authorList>
    </citation>
    <scope>NUCLEOTIDE SEQUENCE [LARGE SCALE GENOMIC DNA]</scope>
    <source>
        <strain evidence="5">DSM 3661</strain>
    </source>
</reference>
<keyword evidence="5" id="KW-1185">Reference proteome</keyword>
<name>A0A1M7KMS3_9FLAO</name>
<evidence type="ECO:0000256" key="1">
    <source>
        <dbReference type="ARBA" id="ARBA00043967"/>
    </source>
</evidence>
<protein>
    <submittedName>
        <fullName evidence="4">Iron-regulated ABC transporter membrane component SufB</fullName>
    </submittedName>
</protein>
<evidence type="ECO:0000259" key="2">
    <source>
        <dbReference type="Pfam" id="PF01458"/>
    </source>
</evidence>
<dbReference type="STRING" id="69322.SAMN05443669_10558"/>
<dbReference type="Pfam" id="PF19295">
    <property type="entry name" value="SufBD_N"/>
    <property type="match status" value="1"/>
</dbReference>
<evidence type="ECO:0000259" key="3">
    <source>
        <dbReference type="Pfam" id="PF19295"/>
    </source>
</evidence>
<dbReference type="NCBIfam" id="TIGR01980">
    <property type="entry name" value="sufB"/>
    <property type="match status" value="1"/>
</dbReference>
<dbReference type="InterPro" id="IPR010231">
    <property type="entry name" value="SUF_FeS_clus_asmbl_SufB"/>
</dbReference>
<dbReference type="PANTHER" id="PTHR30508:SF1">
    <property type="entry name" value="UPF0051 PROTEIN ABCI8, CHLOROPLASTIC-RELATED"/>
    <property type="match status" value="1"/>
</dbReference>
<dbReference type="InterPro" id="IPR000825">
    <property type="entry name" value="SUF_FeS_clus_asmbl_SufBD_core"/>
</dbReference>
<accession>A0A1M7KMS3</accession>
<dbReference type="Proteomes" id="UP000184260">
    <property type="component" value="Unassembled WGS sequence"/>
</dbReference>
<dbReference type="InterPro" id="IPR045595">
    <property type="entry name" value="SufBD_N"/>
</dbReference>
<dbReference type="SUPFAM" id="SSF101960">
    <property type="entry name" value="Stabilizer of iron transporter SufD"/>
    <property type="match status" value="1"/>
</dbReference>
<dbReference type="EMBL" id="FRBU01000055">
    <property type="protein sequence ID" value="SHM66755.1"/>
    <property type="molecule type" value="Genomic_DNA"/>
</dbReference>
<dbReference type="AlphaFoldDB" id="A0A1M7KMS3"/>
<sequence>MVLKNKIMSKYTEDDLKIELETKEYEYGFYTELESETFPIGLNEDIVRAISHKKGEPQWMTDWRLEAFRAWEQMTEPEWANVHYTKPDFQAISYYSAPKAVDPNKTLDDVDPELLEMYKKLGISVDEQKMMNNVAMDIVVDSVSVATTFKKTLGEKGIIFMSISEAIKEHPELVRKYLGSVIPQKDNFYAALNSAVFSDGSFCYIPKGVRCPMELSTYFRINQAGTGQFERTLLIADEGSYVSYLEGCTAPSRDENQLHAACVELIALDNAEIKYSTVQNWYPGNKEGKGGVFNFVTKRGICEKNAKISWTQVETGSAITWKYPSVILKGDNSTGEFYSIAVTNNFQQADTGTKMIHLGKNTKSTIISKGISAGKSQNSYRGLVRISPNADNARNFSQCDSLLMGNNCGAHTFPYIESKNPTAKIEHEATTSKIGEDQVFYCNQRGIPTEKAIALIVNGFSKDVLNKLPMEFAVEAQKLLEISLEGSVG</sequence>
<dbReference type="NCBIfam" id="NF008773">
    <property type="entry name" value="PRK11814.1"/>
    <property type="match status" value="1"/>
</dbReference>
<dbReference type="InterPro" id="IPR055346">
    <property type="entry name" value="Fe-S_cluster_assembly_SufBD"/>
</dbReference>
<dbReference type="PANTHER" id="PTHR30508">
    <property type="entry name" value="FES CLUSTER ASSEMBLY PROTEIN SUF"/>
    <property type="match status" value="1"/>
</dbReference>
<evidence type="ECO:0000313" key="5">
    <source>
        <dbReference type="Proteomes" id="UP000184260"/>
    </source>
</evidence>
<dbReference type="Pfam" id="PF01458">
    <property type="entry name" value="SUFBD_core"/>
    <property type="match status" value="1"/>
</dbReference>
<feature type="domain" description="SUF system FeS cluster assembly SufBD N-terminal" evidence="3">
    <location>
        <begin position="55"/>
        <end position="211"/>
    </location>
</feature>
<gene>
    <name evidence="4" type="ORF">SAMN05443669_10558</name>
</gene>